<dbReference type="AlphaFoldDB" id="A0A559IZF8"/>
<evidence type="ECO:0000259" key="5">
    <source>
        <dbReference type="Pfam" id="PF13476"/>
    </source>
</evidence>
<dbReference type="Pfam" id="PF13476">
    <property type="entry name" value="AAA_23"/>
    <property type="match status" value="1"/>
</dbReference>
<dbReference type="EMBL" id="VNJK01000001">
    <property type="protein sequence ID" value="TVX93015.1"/>
    <property type="molecule type" value="Genomic_DNA"/>
</dbReference>
<evidence type="ECO:0000256" key="3">
    <source>
        <dbReference type="ARBA" id="ARBA00013368"/>
    </source>
</evidence>
<dbReference type="PANTHER" id="PTHR32114">
    <property type="entry name" value="ABC TRANSPORTER ABCH.3"/>
    <property type="match status" value="1"/>
</dbReference>
<comment type="subunit">
    <text evidence="2">Heterodimer of SbcC and SbcD.</text>
</comment>
<feature type="coiled-coil region" evidence="4">
    <location>
        <begin position="412"/>
        <end position="538"/>
    </location>
</feature>
<evidence type="ECO:0000313" key="7">
    <source>
        <dbReference type="Proteomes" id="UP000318102"/>
    </source>
</evidence>
<evidence type="ECO:0000256" key="4">
    <source>
        <dbReference type="SAM" id="Coils"/>
    </source>
</evidence>
<reference evidence="6 7" key="1">
    <citation type="submission" date="2019-07" db="EMBL/GenBank/DDBJ databases">
        <authorList>
            <person name="Kim J."/>
        </authorList>
    </citation>
    <scope>NUCLEOTIDE SEQUENCE [LARGE SCALE GENOMIC DNA]</scope>
    <source>
        <strain evidence="6 7">N4</strain>
    </source>
</reference>
<feature type="coiled-coil region" evidence="4">
    <location>
        <begin position="238"/>
        <end position="265"/>
    </location>
</feature>
<proteinExistence type="inferred from homology"/>
<accession>A0A559IZF8</accession>
<dbReference type="PANTHER" id="PTHR32114:SF2">
    <property type="entry name" value="ABC TRANSPORTER ABCH.3"/>
    <property type="match status" value="1"/>
</dbReference>
<keyword evidence="7" id="KW-1185">Reference proteome</keyword>
<dbReference type="SUPFAM" id="SSF52540">
    <property type="entry name" value="P-loop containing nucleoside triphosphate hydrolases"/>
    <property type="match status" value="1"/>
</dbReference>
<dbReference type="Proteomes" id="UP000318102">
    <property type="component" value="Unassembled WGS sequence"/>
</dbReference>
<evidence type="ECO:0000256" key="1">
    <source>
        <dbReference type="ARBA" id="ARBA00006930"/>
    </source>
</evidence>
<dbReference type="Gene3D" id="1.10.287.1490">
    <property type="match status" value="2"/>
</dbReference>
<comment type="caution">
    <text evidence="6">The sequence shown here is derived from an EMBL/GenBank/DDBJ whole genome shotgun (WGS) entry which is preliminary data.</text>
</comment>
<sequence length="659" mass="75474">MTRIELERLTFSYFKGLRSFTLSTQGGNVDVYGNNGTGKTTLFDGFIWLLFGKDSSNRSSFDIKELDGMGRVAQHGLSHEVSGRFIVNGRCKTLKRVYAEKWVKTRGKATEELHGHTTSYYVDDVPVKQTEFAAEVNAIIKEDIFKLLTNPAYFNEQLKKEERRKILLDVAGDISDDEVIHSNKELDRFKEIIEGRTIEKHRAYLAERKKLINKEMNNIPIRIDEARRNAPDASELDGEMLQEDIQTLRERISAKEAELSRIQSGGEVSVKEKLLREIDSELLEIKTRLQSTALDRVTDARRQVDSIHREIDYLTRKIDDLDFKIKHGMRLIQAKEAEVERLRSEWDSINSIEFPDHIHEENCPSCGQELPDDQIQVARNKAFTAFNGDKSCKLTEISNRGKLARGELDDLNASVKRNNVELEALAPQLNEKQEALKETEAVLERLRSEVQEPTTDPAYKQFSNEKGQVQRELELLRSSAIESINKVMREIEEIRREVASLESDYAKIEQAKAANNRVAELEEQERKLASEYEQLEQQMFLMEEFVRTKVTLLESKINSKFKYARFRLFKPQINGGLEEVCDTLYNGIAYDSGLNNAARINVGLDIINTLSEHYGFSAPIFIDNAEAVTELIETKAQIIRLVVSEPDKKLRVVAGGQYE</sequence>
<comment type="similarity">
    <text evidence="1">Belongs to the SMC family. SbcC subfamily.</text>
</comment>
<feature type="domain" description="Rad50/SbcC-type AAA" evidence="5">
    <location>
        <begin position="9"/>
        <end position="236"/>
    </location>
</feature>
<dbReference type="RefSeq" id="WP_144989084.1">
    <property type="nucleotide sequence ID" value="NZ_VNJK01000001.1"/>
</dbReference>
<dbReference type="InterPro" id="IPR038729">
    <property type="entry name" value="Rad50/SbcC_AAA"/>
</dbReference>
<evidence type="ECO:0000313" key="6">
    <source>
        <dbReference type="EMBL" id="TVX93015.1"/>
    </source>
</evidence>
<name>A0A559IZF8_9BACL</name>
<keyword evidence="4" id="KW-0175">Coiled coil</keyword>
<dbReference type="Gene3D" id="3.40.50.300">
    <property type="entry name" value="P-loop containing nucleotide triphosphate hydrolases"/>
    <property type="match status" value="1"/>
</dbReference>
<protein>
    <recommendedName>
        <fullName evidence="3">Nuclease SbcCD subunit C</fullName>
    </recommendedName>
</protein>
<organism evidence="6 7">
    <name type="scientific">Paenibacillus agilis</name>
    <dbReference type="NCBI Taxonomy" id="3020863"/>
    <lineage>
        <taxon>Bacteria</taxon>
        <taxon>Bacillati</taxon>
        <taxon>Bacillota</taxon>
        <taxon>Bacilli</taxon>
        <taxon>Bacillales</taxon>
        <taxon>Paenibacillaceae</taxon>
        <taxon>Paenibacillus</taxon>
    </lineage>
</organism>
<dbReference type="OrthoDB" id="1698838at2"/>
<dbReference type="InterPro" id="IPR027417">
    <property type="entry name" value="P-loop_NTPase"/>
</dbReference>
<gene>
    <name evidence="6" type="ORF">FPZ44_08060</name>
</gene>
<evidence type="ECO:0000256" key="2">
    <source>
        <dbReference type="ARBA" id="ARBA00011322"/>
    </source>
</evidence>